<dbReference type="PRINTS" id="PR00069">
    <property type="entry name" value="ALDKETRDTASE"/>
</dbReference>
<protein>
    <submittedName>
        <fullName evidence="3 4">Oxidoreductase</fullName>
    </submittedName>
</protein>
<dbReference type="SUPFAM" id="SSF51430">
    <property type="entry name" value="NAD(P)-linked oxidoreductase"/>
    <property type="match status" value="1"/>
</dbReference>
<accession>A0A1G9H946</accession>
<dbReference type="PANTHER" id="PTHR43364">
    <property type="entry name" value="NADH-SPECIFIC METHYLGLYOXAL REDUCTASE-RELATED"/>
    <property type="match status" value="1"/>
</dbReference>
<dbReference type="CDD" id="cd19083">
    <property type="entry name" value="AKR_AKR11A1_11D1"/>
    <property type="match status" value="1"/>
</dbReference>
<keyword evidence="5" id="KW-1185">Reference proteome</keyword>
<sequence>MVEKKRLGRTDLMVTHIGLGANAVGGHNLFPNLNDETGKQVVRTALEHGINFLDTAFIYGPERSEQLIGEVLKEVGNRSEVIIATKGAHRFENSKTVFDNSPSFLEASVDASLKRLQTDYIDLYYIHFPDETTPKDEAVGALQRLKDAGKIRAIGVSNFSPAQLREANKDGYVDVIQSEYNLLKRQAEQDLLPYASEHGISFIPYFPLASGLLSGKYDKHSTFHDGRAKNPLFTGEAYIRNIEKIDRLREIANARNTQITDLVLAWYLTRDAIDALIPGAKKPEQIVANLKALEVQLSSAEIDQIDLIFKS</sequence>
<evidence type="ECO:0000256" key="1">
    <source>
        <dbReference type="ARBA" id="ARBA00023002"/>
    </source>
</evidence>
<dbReference type="InterPro" id="IPR020471">
    <property type="entry name" value="AKR"/>
</dbReference>
<organism evidence="4 6">
    <name type="scientific">Paenibacillus jilunlii</name>
    <dbReference type="NCBI Taxonomy" id="682956"/>
    <lineage>
        <taxon>Bacteria</taxon>
        <taxon>Bacillati</taxon>
        <taxon>Bacillota</taxon>
        <taxon>Bacilli</taxon>
        <taxon>Bacillales</taxon>
        <taxon>Paenibacillaceae</taxon>
        <taxon>Paenibacillus</taxon>
    </lineage>
</organism>
<reference evidence="3 5" key="1">
    <citation type="submission" date="2015-08" db="EMBL/GenBank/DDBJ databases">
        <title>Genome of Paenibacillus jilunlii.</title>
        <authorList>
            <person name="Sant'Anna F.H."/>
            <person name="Ambrosini A."/>
            <person name="Souza R."/>
            <person name="Bach E."/>
            <person name="Fernandes G."/>
            <person name="Balsanelli E."/>
            <person name="Baura V.A."/>
            <person name="Pedrosa F.O."/>
            <person name="Souza E.M."/>
            <person name="Passaglia L."/>
        </authorList>
    </citation>
    <scope>NUCLEOTIDE SEQUENCE [LARGE SCALE GENOMIC DNA]</scope>
    <source>
        <strain evidence="3 5">DSM 23019</strain>
    </source>
</reference>
<dbReference type="InterPro" id="IPR050523">
    <property type="entry name" value="AKR_Detox_Biosynth"/>
</dbReference>
<dbReference type="InterPro" id="IPR018170">
    <property type="entry name" value="Aldo/ket_reductase_CS"/>
</dbReference>
<dbReference type="RefSeq" id="WP_062521681.1">
    <property type="nucleotide sequence ID" value="NZ_CP048429.1"/>
</dbReference>
<evidence type="ECO:0000313" key="6">
    <source>
        <dbReference type="Proteomes" id="UP000182783"/>
    </source>
</evidence>
<dbReference type="FunFam" id="3.20.20.100:FF:000004">
    <property type="entry name" value="Oxidoreductase, aldo/keto reductase"/>
    <property type="match status" value="1"/>
</dbReference>
<dbReference type="EMBL" id="FNGM01000001">
    <property type="protein sequence ID" value="SDL09511.1"/>
    <property type="molecule type" value="Genomic_DNA"/>
</dbReference>
<evidence type="ECO:0000313" key="5">
    <source>
        <dbReference type="Proteomes" id="UP000070252"/>
    </source>
</evidence>
<reference evidence="4 6" key="2">
    <citation type="submission" date="2016-10" db="EMBL/GenBank/DDBJ databases">
        <authorList>
            <person name="de Groot N.N."/>
        </authorList>
    </citation>
    <scope>NUCLEOTIDE SEQUENCE [LARGE SCALE GENOMIC DNA]</scope>
    <source>
        <strain evidence="4 6">CGMCC 1.10239</strain>
    </source>
</reference>
<dbReference type="GO" id="GO:0016491">
    <property type="term" value="F:oxidoreductase activity"/>
    <property type="evidence" value="ECO:0007669"/>
    <property type="project" value="UniProtKB-KW"/>
</dbReference>
<dbReference type="EMBL" id="LIPY01000101">
    <property type="protein sequence ID" value="KWX77447.1"/>
    <property type="molecule type" value="Genomic_DNA"/>
</dbReference>
<dbReference type="Pfam" id="PF00248">
    <property type="entry name" value="Aldo_ket_red"/>
    <property type="match status" value="1"/>
</dbReference>
<evidence type="ECO:0000259" key="2">
    <source>
        <dbReference type="Pfam" id="PF00248"/>
    </source>
</evidence>
<dbReference type="Proteomes" id="UP000182783">
    <property type="component" value="Unassembled WGS sequence"/>
</dbReference>
<gene>
    <name evidence="3" type="ORF">AML91_07845</name>
    <name evidence="4" type="ORF">SAMN05216191_101758</name>
</gene>
<dbReference type="InterPro" id="IPR023210">
    <property type="entry name" value="NADP_OxRdtase_dom"/>
</dbReference>
<dbReference type="GO" id="GO:0005829">
    <property type="term" value="C:cytosol"/>
    <property type="evidence" value="ECO:0007669"/>
    <property type="project" value="TreeGrafter"/>
</dbReference>
<name>A0A1G9H946_9BACL</name>
<dbReference type="PANTHER" id="PTHR43364:SF4">
    <property type="entry name" value="NAD(P)-LINKED OXIDOREDUCTASE SUPERFAMILY PROTEIN"/>
    <property type="match status" value="1"/>
</dbReference>
<feature type="domain" description="NADP-dependent oxidoreductase" evidence="2">
    <location>
        <begin position="17"/>
        <end position="306"/>
    </location>
</feature>
<dbReference type="Gene3D" id="3.20.20.100">
    <property type="entry name" value="NADP-dependent oxidoreductase domain"/>
    <property type="match status" value="1"/>
</dbReference>
<dbReference type="AlphaFoldDB" id="A0A1G9H946"/>
<evidence type="ECO:0000313" key="4">
    <source>
        <dbReference type="EMBL" id="SDL09511.1"/>
    </source>
</evidence>
<keyword evidence="1" id="KW-0560">Oxidoreductase</keyword>
<dbReference type="Proteomes" id="UP000070252">
    <property type="component" value="Unassembled WGS sequence"/>
</dbReference>
<dbReference type="InterPro" id="IPR036812">
    <property type="entry name" value="NAD(P)_OxRdtase_dom_sf"/>
</dbReference>
<proteinExistence type="predicted"/>
<evidence type="ECO:0000313" key="3">
    <source>
        <dbReference type="EMBL" id="KWX77447.1"/>
    </source>
</evidence>
<dbReference type="OrthoDB" id="9773828at2"/>
<dbReference type="PROSITE" id="PS00062">
    <property type="entry name" value="ALDOKETO_REDUCTASE_2"/>
    <property type="match status" value="1"/>
</dbReference>